<evidence type="ECO:0000256" key="4">
    <source>
        <dbReference type="ARBA" id="ARBA00022692"/>
    </source>
</evidence>
<evidence type="ECO:0000313" key="13">
    <source>
        <dbReference type="EMBL" id="KOY51706.1"/>
    </source>
</evidence>
<keyword evidence="16" id="KW-1185">Reference proteome</keyword>
<keyword evidence="2 8" id="KW-0813">Transport</keyword>
<reference evidence="13 15" key="1">
    <citation type="submission" date="2015-07" db="EMBL/GenBank/DDBJ databases">
        <title>Genome of Polaribacter dokdonenesis DSW-5, isolated from seawater off Dokdo in Korea.</title>
        <authorList>
            <person name="Yoon K."/>
            <person name="Song J.Y."/>
            <person name="Kim J.F."/>
        </authorList>
    </citation>
    <scope>NUCLEOTIDE SEQUENCE [LARGE SCALE GENOMIC DNA]</scope>
    <source>
        <strain evidence="13 15">DSW-5</strain>
    </source>
</reference>
<keyword evidence="3 8" id="KW-1134">Transmembrane beta strand</keyword>
<dbReference type="Gene3D" id="2.170.130.10">
    <property type="entry name" value="TonB-dependent receptor, plug domain"/>
    <property type="match status" value="1"/>
</dbReference>
<dbReference type="PROSITE" id="PS52016">
    <property type="entry name" value="TONB_DEPENDENT_REC_3"/>
    <property type="match status" value="1"/>
</dbReference>
<dbReference type="InterPro" id="IPR039426">
    <property type="entry name" value="TonB-dep_rcpt-like"/>
</dbReference>
<comment type="subcellular location">
    <subcellularLocation>
        <location evidence="1 8">Cell outer membrane</location>
        <topology evidence="1 8">Multi-pass membrane protein</topology>
    </subcellularLocation>
</comment>
<dbReference type="Pfam" id="PF07715">
    <property type="entry name" value="Plug"/>
    <property type="match status" value="1"/>
</dbReference>
<feature type="chain" id="PRO_5005833048" evidence="10">
    <location>
        <begin position="24"/>
        <end position="1042"/>
    </location>
</feature>
<feature type="domain" description="TonB-dependent receptor-like beta-barrel" evidence="11">
    <location>
        <begin position="429"/>
        <end position="841"/>
    </location>
</feature>
<keyword evidence="7 8" id="KW-0998">Cell outer membrane</keyword>
<keyword evidence="5 9" id="KW-0798">TonB box</keyword>
<dbReference type="InterPro" id="IPR037066">
    <property type="entry name" value="Plug_dom_sf"/>
</dbReference>
<dbReference type="GO" id="GO:0009279">
    <property type="term" value="C:cell outer membrane"/>
    <property type="evidence" value="ECO:0007669"/>
    <property type="project" value="UniProtKB-SubCell"/>
</dbReference>
<dbReference type="RefSeq" id="WP_082329767.1">
    <property type="nucleotide sequence ID" value="NZ_FNUE01000001.1"/>
</dbReference>
<evidence type="ECO:0000256" key="1">
    <source>
        <dbReference type="ARBA" id="ARBA00004571"/>
    </source>
</evidence>
<dbReference type="InterPro" id="IPR023997">
    <property type="entry name" value="TonB-dep_OMP_SusC/RagA_CS"/>
</dbReference>
<comment type="caution">
    <text evidence="13">The sequence shown here is derived from an EMBL/GenBank/DDBJ whole genome shotgun (WGS) entry which is preliminary data.</text>
</comment>
<dbReference type="InterPro" id="IPR008969">
    <property type="entry name" value="CarboxyPept-like_regulatory"/>
</dbReference>
<dbReference type="SUPFAM" id="SSF49464">
    <property type="entry name" value="Carboxypeptidase regulatory domain-like"/>
    <property type="match status" value="1"/>
</dbReference>
<evidence type="ECO:0000256" key="8">
    <source>
        <dbReference type="PROSITE-ProRule" id="PRU01360"/>
    </source>
</evidence>
<evidence type="ECO:0000256" key="2">
    <source>
        <dbReference type="ARBA" id="ARBA00022448"/>
    </source>
</evidence>
<dbReference type="InterPro" id="IPR023996">
    <property type="entry name" value="TonB-dep_OMP_SusC/RagA"/>
</dbReference>
<evidence type="ECO:0000256" key="5">
    <source>
        <dbReference type="ARBA" id="ARBA00023077"/>
    </source>
</evidence>
<dbReference type="PATRIC" id="fig|1300348.6.peg.1265"/>
<dbReference type="EMBL" id="FNUE01000001">
    <property type="protein sequence ID" value="SEE05032.1"/>
    <property type="molecule type" value="Genomic_DNA"/>
</dbReference>
<feature type="domain" description="TonB-dependent receptor plug" evidence="12">
    <location>
        <begin position="124"/>
        <end position="241"/>
    </location>
</feature>
<dbReference type="Pfam" id="PF13715">
    <property type="entry name" value="CarbopepD_reg_2"/>
    <property type="match status" value="1"/>
</dbReference>
<dbReference type="InterPro" id="IPR036942">
    <property type="entry name" value="Beta-barrel_TonB_sf"/>
</dbReference>
<accession>A0A0M9CG34</accession>
<evidence type="ECO:0000259" key="12">
    <source>
        <dbReference type="Pfam" id="PF07715"/>
    </source>
</evidence>
<dbReference type="EMBL" id="LGBR01000001">
    <property type="protein sequence ID" value="KOY51706.1"/>
    <property type="molecule type" value="Genomic_DNA"/>
</dbReference>
<dbReference type="Proteomes" id="UP000183071">
    <property type="component" value="Unassembled WGS sequence"/>
</dbReference>
<proteinExistence type="inferred from homology"/>
<dbReference type="InterPro" id="IPR012910">
    <property type="entry name" value="Plug_dom"/>
</dbReference>
<sequence length="1042" mass="113310">MKHNLRLLFLFSFLVLFAQSSFAQKKEISGTVTSKTDNIPLPGVTVMIEGTTVGTETDFDGNYTLKANVGDVLVYAYLGMKTQKKTVANQTTINVALEDDAGQLDEVVITAFGIKREAKKLGYLVQEVNSEDLTVAADPNMATALRGKVAGVEIRSGATGPGSSTNITIRGISSLSGSNQPLIVIDGVVVSNTNIGQGDFAGGFDFGDGFSNINPDDIERISVLKSGNATALYGYRGANGVILITTKSGKSGKVKVDVSSAASFDNVLVSPKFQNQYGQGRYDTATNTLEYNIIDGGSWGPRLDGTQRERFDGVGTAEYSANPGDFKDFYNTGTTFTNSVIVSQAKNGTDFKLSYGNLSNESIQKGATLNRHNFGLKAGIDVNDKIRVSGKIDYTRQKGENRPELTDGQSNTIKALSTKPRNISNSLLANNYLKADGTPNNWAGSFTMNPFYATNTLLNEDETNRYIGLISLDIDLLEGLKLNARASQDLSFTNAFIYREKGAFDIAPNGKLDEFNTTSKTTSYDLLLNYNTELSDDFSLTAAFGLNQINSSFKSIVTVGETFVQDNFFSFNNFKSKNINPSLVRSKSNSVFGSATFGYKNYAFLEVTARNDWSSTLPIDNASFFYPSVGGSLVLSDAIPSLVDNTSLSYLKLRAGYAKTGNATDPYNLQNTYLISSSEYNSQLFYFFGVNEEGAGAGASLRNPNLVAEISTNVEFGFDARFFDDRLSFNATYYNIDTKNQILELSLPPSSGANEQVINAGLINNRGFELGLSADIIKAKDFNWTTDVNFSKNISKIEELAQGIEVQVRERQFNDVVQVGGKLGDPLWSLFGSTYERDTDGNIVYDSNGLPMVGGIDKIGSTNPDALANLRNTFTYKNFSLSILLDAKFGGDVFSFSDMVRATSGTDEITLEGREYFTGGNGILVPSGAVIDGTLDADVAARGVNPQEYWGRLGQISERWVQDASFVKLRELSVSYNFPTTVLDKLNISRLSLSYFGRNLAILHKNTANFDPETGFNNSFSGVEYFGFPSTSSHGIKLNVSF</sequence>
<dbReference type="NCBIfam" id="TIGR04056">
    <property type="entry name" value="OMP_RagA_SusC"/>
    <property type="match status" value="1"/>
</dbReference>
<gene>
    <name evidence="13" type="ORF">I602_1266</name>
    <name evidence="14" type="ORF">SAMN05444353_0505</name>
</gene>
<organism evidence="13 15">
    <name type="scientific">Polaribacter dokdonensis DSW-5</name>
    <dbReference type="NCBI Taxonomy" id="1300348"/>
    <lineage>
        <taxon>Bacteria</taxon>
        <taxon>Pseudomonadati</taxon>
        <taxon>Bacteroidota</taxon>
        <taxon>Flavobacteriia</taxon>
        <taxon>Flavobacteriales</taxon>
        <taxon>Flavobacteriaceae</taxon>
    </lineage>
</organism>
<comment type="similarity">
    <text evidence="8 9">Belongs to the TonB-dependent receptor family.</text>
</comment>
<dbReference type="Gene3D" id="2.40.170.20">
    <property type="entry name" value="TonB-dependent receptor, beta-barrel domain"/>
    <property type="match status" value="1"/>
</dbReference>
<evidence type="ECO:0000313" key="14">
    <source>
        <dbReference type="EMBL" id="SEE05032.1"/>
    </source>
</evidence>
<feature type="signal peptide" evidence="10">
    <location>
        <begin position="1"/>
        <end position="23"/>
    </location>
</feature>
<evidence type="ECO:0000313" key="16">
    <source>
        <dbReference type="Proteomes" id="UP000183071"/>
    </source>
</evidence>
<keyword evidence="10" id="KW-0732">Signal</keyword>
<evidence type="ECO:0000259" key="11">
    <source>
        <dbReference type="Pfam" id="PF00593"/>
    </source>
</evidence>
<name>A0A0M9CG34_9FLAO</name>
<dbReference type="Pfam" id="PF00593">
    <property type="entry name" value="TonB_dep_Rec_b-barrel"/>
    <property type="match status" value="1"/>
</dbReference>
<evidence type="ECO:0000256" key="10">
    <source>
        <dbReference type="SAM" id="SignalP"/>
    </source>
</evidence>
<dbReference type="NCBIfam" id="TIGR04057">
    <property type="entry name" value="SusC_RagA_signa"/>
    <property type="match status" value="1"/>
</dbReference>
<evidence type="ECO:0000313" key="15">
    <source>
        <dbReference type="Proteomes" id="UP000037716"/>
    </source>
</evidence>
<dbReference type="OrthoDB" id="9768177at2"/>
<dbReference type="STRING" id="1300348.I602_1266"/>
<dbReference type="SUPFAM" id="SSF56935">
    <property type="entry name" value="Porins"/>
    <property type="match status" value="1"/>
</dbReference>
<evidence type="ECO:0000256" key="3">
    <source>
        <dbReference type="ARBA" id="ARBA00022452"/>
    </source>
</evidence>
<evidence type="ECO:0000256" key="9">
    <source>
        <dbReference type="RuleBase" id="RU003357"/>
    </source>
</evidence>
<evidence type="ECO:0000256" key="7">
    <source>
        <dbReference type="ARBA" id="ARBA00023237"/>
    </source>
</evidence>
<evidence type="ECO:0000256" key="6">
    <source>
        <dbReference type="ARBA" id="ARBA00023136"/>
    </source>
</evidence>
<dbReference type="Proteomes" id="UP000037716">
    <property type="component" value="Unassembled WGS sequence"/>
</dbReference>
<keyword evidence="4 8" id="KW-0812">Transmembrane</keyword>
<keyword evidence="6 8" id="KW-0472">Membrane</keyword>
<dbReference type="Gene3D" id="2.60.40.1120">
    <property type="entry name" value="Carboxypeptidase-like, regulatory domain"/>
    <property type="match status" value="1"/>
</dbReference>
<reference evidence="14 16" key="2">
    <citation type="submission" date="2016-10" db="EMBL/GenBank/DDBJ databases">
        <authorList>
            <person name="Varghese N."/>
            <person name="Submissions S."/>
        </authorList>
    </citation>
    <scope>NUCLEOTIDE SEQUENCE [LARGE SCALE GENOMIC DNA]</scope>
    <source>
        <strain evidence="14 16">DSW-5</strain>
    </source>
</reference>
<dbReference type="InterPro" id="IPR000531">
    <property type="entry name" value="Beta-barrel_TonB"/>
</dbReference>
<dbReference type="AlphaFoldDB" id="A0A0M9CG34"/>
<protein>
    <submittedName>
        <fullName evidence="13">TonB dependent/ligand-gated channel</fullName>
    </submittedName>
    <submittedName>
        <fullName evidence="14">TonB-linked outer membrane protein, SusC/RagA family</fullName>
    </submittedName>
</protein>